<evidence type="ECO:0000313" key="7">
    <source>
        <dbReference type="Proteomes" id="UP000198728"/>
    </source>
</evidence>
<keyword evidence="7" id="KW-1185">Reference proteome</keyword>
<dbReference type="AlphaFoldDB" id="A0A1I1MNX3"/>
<keyword evidence="1 5" id="KW-0673">Quorum sensing</keyword>
<evidence type="ECO:0000256" key="2">
    <source>
        <dbReference type="ARBA" id="ARBA00022679"/>
    </source>
</evidence>
<dbReference type="Pfam" id="PF00765">
    <property type="entry name" value="Autoind_synth"/>
    <property type="match status" value="1"/>
</dbReference>
<dbReference type="InterPro" id="IPR001690">
    <property type="entry name" value="Autoind_synthase"/>
</dbReference>
<dbReference type="EMBL" id="FOLG01000010">
    <property type="protein sequence ID" value="SFC87174.1"/>
    <property type="molecule type" value="Genomic_DNA"/>
</dbReference>
<protein>
    <submittedName>
        <fullName evidence="6">N-acyl-L-homoserine lactone synthetase</fullName>
    </submittedName>
</protein>
<evidence type="ECO:0000256" key="5">
    <source>
        <dbReference type="PROSITE-ProRule" id="PRU00533"/>
    </source>
</evidence>
<keyword evidence="4 5" id="KW-0071">Autoinducer synthesis</keyword>
<evidence type="ECO:0000256" key="3">
    <source>
        <dbReference type="ARBA" id="ARBA00022691"/>
    </source>
</evidence>
<evidence type="ECO:0000313" key="6">
    <source>
        <dbReference type="EMBL" id="SFC87174.1"/>
    </source>
</evidence>
<dbReference type="PANTHER" id="PTHR39322">
    <property type="entry name" value="ACYL-HOMOSERINE-LACTONE SYNTHASE"/>
    <property type="match status" value="1"/>
</dbReference>
<accession>A0A1I1MNX3</accession>
<organism evidence="6 7">
    <name type="scientific">Tropicimonas isoalkanivorans</name>
    <dbReference type="NCBI Taxonomy" id="441112"/>
    <lineage>
        <taxon>Bacteria</taxon>
        <taxon>Pseudomonadati</taxon>
        <taxon>Pseudomonadota</taxon>
        <taxon>Alphaproteobacteria</taxon>
        <taxon>Rhodobacterales</taxon>
        <taxon>Roseobacteraceae</taxon>
        <taxon>Tropicimonas</taxon>
    </lineage>
</organism>
<dbReference type="Gene3D" id="3.40.630.30">
    <property type="match status" value="1"/>
</dbReference>
<evidence type="ECO:0000256" key="1">
    <source>
        <dbReference type="ARBA" id="ARBA00022654"/>
    </source>
</evidence>
<dbReference type="STRING" id="441112.SAMN04488094_110136"/>
<evidence type="ECO:0000256" key="4">
    <source>
        <dbReference type="ARBA" id="ARBA00022929"/>
    </source>
</evidence>
<gene>
    <name evidence="6" type="ORF">SAMN04488094_110136</name>
</gene>
<dbReference type="PANTHER" id="PTHR39322:SF1">
    <property type="entry name" value="ISOVALERYL-HOMOSERINE LACTONE SYNTHASE"/>
    <property type="match status" value="1"/>
</dbReference>
<dbReference type="GO" id="GO:0016740">
    <property type="term" value="F:transferase activity"/>
    <property type="evidence" value="ECO:0007669"/>
    <property type="project" value="UniProtKB-KW"/>
</dbReference>
<dbReference type="OrthoDB" id="6169313at2"/>
<reference evidence="6 7" key="1">
    <citation type="submission" date="2016-10" db="EMBL/GenBank/DDBJ databases">
        <authorList>
            <person name="de Groot N.N."/>
        </authorList>
    </citation>
    <scope>NUCLEOTIDE SEQUENCE [LARGE SCALE GENOMIC DNA]</scope>
    <source>
        <strain evidence="6 7">DSM 19548</strain>
    </source>
</reference>
<dbReference type="SUPFAM" id="SSF55729">
    <property type="entry name" value="Acyl-CoA N-acyltransferases (Nat)"/>
    <property type="match status" value="1"/>
</dbReference>
<keyword evidence="2" id="KW-0808">Transferase</keyword>
<dbReference type="Proteomes" id="UP000198728">
    <property type="component" value="Unassembled WGS sequence"/>
</dbReference>
<dbReference type="InterPro" id="IPR016181">
    <property type="entry name" value="Acyl_CoA_acyltransferase"/>
</dbReference>
<dbReference type="GO" id="GO:0007165">
    <property type="term" value="P:signal transduction"/>
    <property type="evidence" value="ECO:0007669"/>
    <property type="project" value="TreeGrafter"/>
</dbReference>
<sequence>MRNICFSMATMHEHGNAFYEFLRLRKRLFVDTLNWDIPHNDIVEMDEYDNPAAFYSLVLDGERLVGGARTMPVNAVWGTKTSMFQDAMLGKIEGIPSDLVTGSFDPEISWECTRLIIDDSVTGADARKTCLNLIVDGLAQMASDQGAKVLVSLSPPPLQRALRGLGHDVSQIGRTYRCESDGRNYCLLSMPALVSDAAKRANSGGLRAAS</sequence>
<dbReference type="GO" id="GO:0009372">
    <property type="term" value="P:quorum sensing"/>
    <property type="evidence" value="ECO:0007669"/>
    <property type="project" value="UniProtKB-UniRule"/>
</dbReference>
<dbReference type="PROSITE" id="PS51187">
    <property type="entry name" value="AUTOINDUCER_SYNTH_2"/>
    <property type="match status" value="1"/>
</dbReference>
<proteinExistence type="inferred from homology"/>
<name>A0A1I1MNX3_9RHOB</name>
<comment type="similarity">
    <text evidence="5">Belongs to the autoinducer synthase family.</text>
</comment>
<keyword evidence="3" id="KW-0949">S-adenosyl-L-methionine</keyword>